<evidence type="ECO:0000256" key="9">
    <source>
        <dbReference type="PIRSR" id="PIRSR006431-1"/>
    </source>
</evidence>
<protein>
    <recommendedName>
        <fullName evidence="8 10">Proline iminopeptidase</fullName>
        <shortName evidence="8">PIP</shortName>
        <ecNumber evidence="8 10">3.4.11.5</ecNumber>
    </recommendedName>
    <alternativeName>
        <fullName evidence="8">Prolyl aminopeptidase</fullName>
    </alternativeName>
</protein>
<dbReference type="AlphaFoldDB" id="A0A6J8DZ10"/>
<dbReference type="Proteomes" id="UP000507470">
    <property type="component" value="Unassembled WGS sequence"/>
</dbReference>
<dbReference type="EMBL" id="CACVKT020008132">
    <property type="protein sequence ID" value="CAC5413307.1"/>
    <property type="molecule type" value="Genomic_DNA"/>
</dbReference>
<evidence type="ECO:0000313" key="13">
    <source>
        <dbReference type="Proteomes" id="UP000507470"/>
    </source>
</evidence>
<name>A0A6J8DZ10_MYTCO</name>
<sequence length="331" mass="38447">MDVTLTLVCLIFEMADKRDLFPEIEPYDTGMLKVSDLHSIYYEESGNKNGNPVVFIHGGPGGGTSPRDRRFFDPEAYRIILFDQRGAGKSLPAYELRENTTWDLVDDIEKLRQHLKIDRWVVFGGSWGSTLGLAYSETHPDKVKAIILRGIFTCRRRELLWFYQEGCSLIYPDKFEAYRDHIPEVERGDMISAYYRRLTGEDEKARLSAAQAWSTWEMTTSRMFIDKELLQRAEKDTWCLQFARIECHYFVHGIFMKSDSQLLDNTDKLRNIPVTIIQGRYDVICPVETAWLLHKKLPHADFHIVQDAGHSTKEEGIQSQLIEATQKYKHL</sequence>
<evidence type="ECO:0000259" key="11">
    <source>
        <dbReference type="Pfam" id="PF00561"/>
    </source>
</evidence>
<evidence type="ECO:0000256" key="1">
    <source>
        <dbReference type="ARBA" id="ARBA00001585"/>
    </source>
</evidence>
<dbReference type="InterPro" id="IPR000073">
    <property type="entry name" value="AB_hydrolase_1"/>
</dbReference>
<dbReference type="OrthoDB" id="10249433at2759"/>
<dbReference type="PIRSF" id="PIRSF006431">
    <property type="entry name" value="Pept_S33"/>
    <property type="match status" value="1"/>
</dbReference>
<dbReference type="Pfam" id="PF00561">
    <property type="entry name" value="Abhydrolase_1"/>
    <property type="match status" value="1"/>
</dbReference>
<dbReference type="InterPro" id="IPR002410">
    <property type="entry name" value="Peptidase_S33"/>
</dbReference>
<keyword evidence="7 8" id="KW-0378">Hydrolase</keyword>
<evidence type="ECO:0000256" key="8">
    <source>
        <dbReference type="PIRNR" id="PIRNR006431"/>
    </source>
</evidence>
<dbReference type="GO" id="GO:0005737">
    <property type="term" value="C:cytoplasm"/>
    <property type="evidence" value="ECO:0007669"/>
    <property type="project" value="UniProtKB-SubCell"/>
</dbReference>
<dbReference type="InterPro" id="IPR029058">
    <property type="entry name" value="AB_hydrolase_fold"/>
</dbReference>
<dbReference type="PANTHER" id="PTHR43722:SF1">
    <property type="entry name" value="PROLINE IMINOPEPTIDASE"/>
    <property type="match status" value="1"/>
</dbReference>
<keyword evidence="13" id="KW-1185">Reference proteome</keyword>
<keyword evidence="4 8" id="KW-0031">Aminopeptidase</keyword>
<evidence type="ECO:0000256" key="4">
    <source>
        <dbReference type="ARBA" id="ARBA00022438"/>
    </source>
</evidence>
<feature type="active site" description="Nucleophile" evidence="9">
    <location>
        <position position="126"/>
    </location>
</feature>
<dbReference type="InterPro" id="IPR005944">
    <property type="entry name" value="Pro_iminopeptidase"/>
</dbReference>
<dbReference type="SUPFAM" id="SSF53474">
    <property type="entry name" value="alpha/beta-Hydrolases"/>
    <property type="match status" value="1"/>
</dbReference>
<dbReference type="EC" id="3.4.11.5" evidence="8 10"/>
<feature type="active site" description="Proton donor" evidence="9">
    <location>
        <position position="310"/>
    </location>
</feature>
<evidence type="ECO:0000256" key="2">
    <source>
        <dbReference type="ARBA" id="ARBA00004496"/>
    </source>
</evidence>
<evidence type="ECO:0000256" key="6">
    <source>
        <dbReference type="ARBA" id="ARBA00022670"/>
    </source>
</evidence>
<gene>
    <name evidence="12" type="ORF">MCOR_46208</name>
</gene>
<evidence type="ECO:0000313" key="12">
    <source>
        <dbReference type="EMBL" id="CAC5413307.1"/>
    </source>
</evidence>
<evidence type="ECO:0000256" key="3">
    <source>
        <dbReference type="ARBA" id="ARBA00010088"/>
    </source>
</evidence>
<feature type="active site" evidence="9">
    <location>
        <position position="282"/>
    </location>
</feature>
<keyword evidence="5 8" id="KW-0963">Cytoplasm</keyword>
<feature type="domain" description="AB hydrolase-1" evidence="11">
    <location>
        <begin position="51"/>
        <end position="315"/>
    </location>
</feature>
<keyword evidence="6 8" id="KW-0645">Protease</keyword>
<accession>A0A6J8DZ10</accession>
<evidence type="ECO:0000256" key="5">
    <source>
        <dbReference type="ARBA" id="ARBA00022490"/>
    </source>
</evidence>
<dbReference type="GO" id="GO:0004177">
    <property type="term" value="F:aminopeptidase activity"/>
    <property type="evidence" value="ECO:0007669"/>
    <property type="project" value="UniProtKB-UniRule"/>
</dbReference>
<dbReference type="GO" id="GO:0006508">
    <property type="term" value="P:proteolysis"/>
    <property type="evidence" value="ECO:0007669"/>
    <property type="project" value="UniProtKB-KW"/>
</dbReference>
<comment type="subcellular location">
    <subcellularLocation>
        <location evidence="2 8">Cytoplasm</location>
    </subcellularLocation>
</comment>
<dbReference type="PANTHER" id="PTHR43722">
    <property type="entry name" value="PROLINE IMINOPEPTIDASE"/>
    <property type="match status" value="1"/>
</dbReference>
<evidence type="ECO:0000256" key="7">
    <source>
        <dbReference type="ARBA" id="ARBA00022801"/>
    </source>
</evidence>
<reference evidence="12 13" key="1">
    <citation type="submission" date="2020-06" db="EMBL/GenBank/DDBJ databases">
        <authorList>
            <person name="Li R."/>
            <person name="Bekaert M."/>
        </authorList>
    </citation>
    <scope>NUCLEOTIDE SEQUENCE [LARGE SCALE GENOMIC DNA]</scope>
    <source>
        <strain evidence="13">wild</strain>
    </source>
</reference>
<proteinExistence type="inferred from homology"/>
<dbReference type="NCBIfam" id="TIGR01249">
    <property type="entry name" value="pro_imino_pep_1"/>
    <property type="match status" value="1"/>
</dbReference>
<dbReference type="Gene3D" id="3.40.50.1820">
    <property type="entry name" value="alpha/beta hydrolase"/>
    <property type="match status" value="1"/>
</dbReference>
<comment type="similarity">
    <text evidence="3 8 10">Belongs to the peptidase S33 family.</text>
</comment>
<organism evidence="12 13">
    <name type="scientific">Mytilus coruscus</name>
    <name type="common">Sea mussel</name>
    <dbReference type="NCBI Taxonomy" id="42192"/>
    <lineage>
        <taxon>Eukaryota</taxon>
        <taxon>Metazoa</taxon>
        <taxon>Spiralia</taxon>
        <taxon>Lophotrochozoa</taxon>
        <taxon>Mollusca</taxon>
        <taxon>Bivalvia</taxon>
        <taxon>Autobranchia</taxon>
        <taxon>Pteriomorphia</taxon>
        <taxon>Mytilida</taxon>
        <taxon>Mytiloidea</taxon>
        <taxon>Mytilidae</taxon>
        <taxon>Mytilinae</taxon>
        <taxon>Mytilus</taxon>
    </lineage>
</organism>
<evidence type="ECO:0000256" key="10">
    <source>
        <dbReference type="RuleBase" id="RU003421"/>
    </source>
</evidence>
<dbReference type="PRINTS" id="PR00793">
    <property type="entry name" value="PROAMNOPTASE"/>
</dbReference>
<comment type="catalytic activity">
    <reaction evidence="1 8 10">
        <text>Release of N-terminal proline from a peptide.</text>
        <dbReference type="EC" id="3.4.11.5"/>
    </reaction>
</comment>